<feature type="domain" description="DUF8040" evidence="2">
    <location>
        <begin position="135"/>
        <end position="221"/>
    </location>
</feature>
<proteinExistence type="predicted"/>
<dbReference type="AlphaFoldDB" id="A0A8J5KQV5"/>
<evidence type="ECO:0000259" key="1">
    <source>
        <dbReference type="Pfam" id="PF12776"/>
    </source>
</evidence>
<reference evidence="3 4" key="1">
    <citation type="submission" date="2020-08" db="EMBL/GenBank/DDBJ databases">
        <title>Plant Genome Project.</title>
        <authorList>
            <person name="Zhang R.-G."/>
        </authorList>
    </citation>
    <scope>NUCLEOTIDE SEQUENCE [LARGE SCALE GENOMIC DNA]</scope>
    <source>
        <tissue evidence="3">Rhizome</tissue>
    </source>
</reference>
<name>A0A8J5KQV5_ZINOF</name>
<keyword evidence="4" id="KW-1185">Reference proteome</keyword>
<accession>A0A8J5KQV5</accession>
<comment type="caution">
    <text evidence="3">The sequence shown here is derived from an EMBL/GenBank/DDBJ whole genome shotgun (WGS) entry which is preliminary data.</text>
</comment>
<gene>
    <name evidence="3" type="ORF">ZIOFF_047657</name>
</gene>
<feature type="domain" description="Myb/SANT-like" evidence="1">
    <location>
        <begin position="354"/>
        <end position="449"/>
    </location>
</feature>
<organism evidence="3 4">
    <name type="scientific">Zingiber officinale</name>
    <name type="common">Ginger</name>
    <name type="synonym">Amomum zingiber</name>
    <dbReference type="NCBI Taxonomy" id="94328"/>
    <lineage>
        <taxon>Eukaryota</taxon>
        <taxon>Viridiplantae</taxon>
        <taxon>Streptophyta</taxon>
        <taxon>Embryophyta</taxon>
        <taxon>Tracheophyta</taxon>
        <taxon>Spermatophyta</taxon>
        <taxon>Magnoliopsida</taxon>
        <taxon>Liliopsida</taxon>
        <taxon>Zingiberales</taxon>
        <taxon>Zingiberaceae</taxon>
        <taxon>Zingiber</taxon>
    </lineage>
</organism>
<dbReference type="PANTHER" id="PTHR46250:SF18">
    <property type="entry name" value="MYB_SANT-LIKE DOMAIN-CONTAINING PROTEIN"/>
    <property type="match status" value="1"/>
</dbReference>
<evidence type="ECO:0000313" key="3">
    <source>
        <dbReference type="EMBL" id="KAG6492692.1"/>
    </source>
</evidence>
<evidence type="ECO:0000259" key="2">
    <source>
        <dbReference type="Pfam" id="PF26138"/>
    </source>
</evidence>
<dbReference type="Proteomes" id="UP000734854">
    <property type="component" value="Unassembled WGS sequence"/>
</dbReference>
<dbReference type="Pfam" id="PF12776">
    <property type="entry name" value="Myb_DNA-bind_3"/>
    <property type="match status" value="1"/>
</dbReference>
<dbReference type="EMBL" id="JACMSC010000013">
    <property type="protein sequence ID" value="KAG6492692.1"/>
    <property type="molecule type" value="Genomic_DNA"/>
</dbReference>
<sequence>MILPLAHTKLKPSSGVSLRRSSLSCTRSVPCSRDDLVASPFQTIPFANIPTRLLGKDLVVFVWFLQLVDMAQLAVRQEMKMISVLIMRIKMMESKSFMLLSLAMVLAIKRSARLRRSISYAYHALSRYNIRSININEMTFHSDRQCVDNCRMDRRSLSKLCYLLTTHGKLKGNRNMSINELVISFLHIIAHNVKNRVLKQQTTRSDETISRQFHLVLNSILRLHNILLKKPEPIPENCTDDRWKWFKVCLGALDGTYINANVPVNDKPRYRTIKGEIATNVLGVCTPNMQFSYVLLGWEGSTADGRVLRDAISRRNDLKIPQRKSQKMPNVVEKVESSMPPKIKRKTQSTKRLWTKQEDAALIDCLVELSKDSAWKSENGFRTGYLVHLEKLMAVKLPSSSLKATPHIESRYKLLKRQFYAITEMLNDSSGFGWNDVEKCIIATKDVFDDWVKSHQAVIGLRNKEFPHLDNLMFVWGKDHATGANAETPADAVEEINLCDEEVDTFNTEIFAECYKGEESNDANQAIRKSETIDSSICPSNKKLTTRKRKGKADDALDNLVGKIHKYVIAVTKANEEMKGFSTYFKKQTESGDRKMNIYDELIELSEFSKQEIMDVGEYILKDEHKIDNFFVLPKTFRRNYVIKQLNEIHPK</sequence>
<evidence type="ECO:0008006" key="5">
    <source>
        <dbReference type="Google" id="ProtNLM"/>
    </source>
</evidence>
<dbReference type="Pfam" id="PF26138">
    <property type="entry name" value="DUF8040"/>
    <property type="match status" value="1"/>
</dbReference>
<evidence type="ECO:0000313" key="4">
    <source>
        <dbReference type="Proteomes" id="UP000734854"/>
    </source>
</evidence>
<dbReference type="InterPro" id="IPR024752">
    <property type="entry name" value="Myb/SANT-like_dom"/>
</dbReference>
<dbReference type="InterPro" id="IPR058353">
    <property type="entry name" value="DUF8040"/>
</dbReference>
<dbReference type="PANTHER" id="PTHR46250">
    <property type="entry name" value="MYB/SANT-LIKE DNA-BINDING DOMAIN PROTEIN-RELATED"/>
    <property type="match status" value="1"/>
</dbReference>
<protein>
    <recommendedName>
        <fullName evidence="5">Myb/SANT-like domain-containing protein</fullName>
    </recommendedName>
</protein>